<dbReference type="Proteomes" id="UP000189800">
    <property type="component" value="Unassembled WGS sequence"/>
</dbReference>
<organism evidence="2 3">
    <name type="scientific">Moraxella pluranimalium</name>
    <dbReference type="NCBI Taxonomy" id="470453"/>
    <lineage>
        <taxon>Bacteria</taxon>
        <taxon>Pseudomonadati</taxon>
        <taxon>Pseudomonadota</taxon>
        <taxon>Gammaproteobacteria</taxon>
        <taxon>Moraxellales</taxon>
        <taxon>Moraxellaceae</taxon>
        <taxon>Moraxella</taxon>
    </lineage>
</organism>
<comment type="caution">
    <text evidence="2">The sequence shown here is derived from an EMBL/GenBank/DDBJ whole genome shotgun (WGS) entry which is preliminary data.</text>
</comment>
<evidence type="ECO:0000313" key="2">
    <source>
        <dbReference type="EMBL" id="OOS25516.1"/>
    </source>
</evidence>
<proteinExistence type="predicted"/>
<dbReference type="AlphaFoldDB" id="A0A1T0CT49"/>
<sequence length="169" mass="18547">MKSRGQSSAIFFGSAVASLILGSILMPTSQQATAEQITQTQTTTESTSAITEPVAEIEYVDAIAVGQHFNSLTELQRDAWNKENRLVIPTKGSCTVVQVQKVNWTSQVQNADYEVECETLGEVKPVVYFTKEYESLVTGLNIGDTLNYVGMVHSANHFGFWTSVYILGN</sequence>
<protein>
    <submittedName>
        <fullName evidence="2">Uncharacterized protein</fullName>
    </submittedName>
</protein>
<reference evidence="2 3" key="1">
    <citation type="submission" date="2017-02" db="EMBL/GenBank/DDBJ databases">
        <title>Draft genome sequence of Moraxella pluranimalium CCUG 54913T type strain.</title>
        <authorList>
            <person name="Salva-Serra F."/>
            <person name="Engstrom-Jakobsson H."/>
            <person name="Thorell K."/>
            <person name="Jaen-Luchoro D."/>
            <person name="Gonzales-Siles L."/>
            <person name="Karlsson R."/>
            <person name="Yazdan S."/>
            <person name="Boulund F."/>
            <person name="Johnning A."/>
            <person name="Engstrand L."/>
            <person name="Kristiansson E."/>
            <person name="Moore E."/>
        </authorList>
    </citation>
    <scope>NUCLEOTIDE SEQUENCE [LARGE SCALE GENOMIC DNA]</scope>
    <source>
        <strain evidence="2 3">CCUG 54913</strain>
    </source>
</reference>
<dbReference type="STRING" id="470453.B0680_01395"/>
<accession>A0A1T0CT49</accession>
<feature type="chain" id="PRO_5012029419" evidence="1">
    <location>
        <begin position="35"/>
        <end position="169"/>
    </location>
</feature>
<evidence type="ECO:0000256" key="1">
    <source>
        <dbReference type="SAM" id="SignalP"/>
    </source>
</evidence>
<feature type="signal peptide" evidence="1">
    <location>
        <begin position="1"/>
        <end position="34"/>
    </location>
</feature>
<keyword evidence="1" id="KW-0732">Signal</keyword>
<gene>
    <name evidence="2" type="ORF">B0680_01395</name>
</gene>
<dbReference type="EMBL" id="MUYU01000006">
    <property type="protein sequence ID" value="OOS25516.1"/>
    <property type="molecule type" value="Genomic_DNA"/>
</dbReference>
<keyword evidence="3" id="KW-1185">Reference proteome</keyword>
<evidence type="ECO:0000313" key="3">
    <source>
        <dbReference type="Proteomes" id="UP000189800"/>
    </source>
</evidence>
<name>A0A1T0CT49_9GAMM</name>